<evidence type="ECO:0000259" key="6">
    <source>
        <dbReference type="Pfam" id="PF05699"/>
    </source>
</evidence>
<dbReference type="PANTHER" id="PTHR46481">
    <property type="entry name" value="ZINC FINGER BED DOMAIN-CONTAINING PROTEIN 4"/>
    <property type="match status" value="1"/>
</dbReference>
<dbReference type="Pfam" id="PF05699">
    <property type="entry name" value="Dimer_Tnp_hAT"/>
    <property type="match status" value="1"/>
</dbReference>
<evidence type="ECO:0000256" key="2">
    <source>
        <dbReference type="ARBA" id="ARBA00022723"/>
    </source>
</evidence>
<accession>A0A815U5C7</accession>
<evidence type="ECO:0000313" key="8">
    <source>
        <dbReference type="EMBL" id="CAF1658736.1"/>
    </source>
</evidence>
<gene>
    <name evidence="8" type="ORF">JXQ802_LOCUS55713</name>
    <name evidence="7" type="ORF">PYM288_LOCUS39175</name>
</gene>
<dbReference type="EMBL" id="CAJNOH010010340">
    <property type="protein sequence ID" value="CAF1511676.1"/>
    <property type="molecule type" value="Genomic_DNA"/>
</dbReference>
<evidence type="ECO:0000256" key="1">
    <source>
        <dbReference type="ARBA" id="ARBA00004123"/>
    </source>
</evidence>
<protein>
    <recommendedName>
        <fullName evidence="6">HAT C-terminal dimerisation domain-containing protein</fullName>
    </recommendedName>
</protein>
<dbReference type="GO" id="GO:0005634">
    <property type="term" value="C:nucleus"/>
    <property type="evidence" value="ECO:0007669"/>
    <property type="project" value="UniProtKB-SubCell"/>
</dbReference>
<comment type="subcellular location">
    <subcellularLocation>
        <location evidence="1">Nucleus</location>
    </subcellularLocation>
</comment>
<evidence type="ECO:0000256" key="3">
    <source>
        <dbReference type="ARBA" id="ARBA00022771"/>
    </source>
</evidence>
<evidence type="ECO:0000313" key="7">
    <source>
        <dbReference type="EMBL" id="CAF1511676.1"/>
    </source>
</evidence>
<keyword evidence="4" id="KW-0862">Zinc</keyword>
<proteinExistence type="predicted"/>
<dbReference type="EMBL" id="CAJNOL010012156">
    <property type="protein sequence ID" value="CAF1658736.1"/>
    <property type="molecule type" value="Genomic_DNA"/>
</dbReference>
<dbReference type="InterPro" id="IPR008906">
    <property type="entry name" value="HATC_C_dom"/>
</dbReference>
<keyword evidence="2" id="KW-0479">Metal-binding</keyword>
<keyword evidence="10" id="KW-1185">Reference proteome</keyword>
<organism evidence="7 9">
    <name type="scientific">Rotaria sordida</name>
    <dbReference type="NCBI Taxonomy" id="392033"/>
    <lineage>
        <taxon>Eukaryota</taxon>
        <taxon>Metazoa</taxon>
        <taxon>Spiralia</taxon>
        <taxon>Gnathifera</taxon>
        <taxon>Rotifera</taxon>
        <taxon>Eurotatoria</taxon>
        <taxon>Bdelloidea</taxon>
        <taxon>Philodinida</taxon>
        <taxon>Philodinidae</taxon>
        <taxon>Rotaria</taxon>
    </lineage>
</organism>
<dbReference type="InterPro" id="IPR012337">
    <property type="entry name" value="RNaseH-like_sf"/>
</dbReference>
<evidence type="ECO:0000256" key="4">
    <source>
        <dbReference type="ARBA" id="ARBA00022833"/>
    </source>
</evidence>
<sequence>MISFTRIIYISFLVVLGHAIIDGSFKSYVLGFVPLWGSHSGFLLLQKYQEIINIFGIKDKIIRLVNDNGLNNINAFKDLVIPGFEQYFTEDDNDDSNDEDSGNSQFLTVESILAIPTLELNEILIELKHSHLCLNVRDLAVLNELVALLSLLAEVTTTTQRDNSPSISLVAPSILAIYFDLKNEKNNIQHTTTLCNALISSLLSRFGGLLEQLEIDVNETGIEFKKKNQFYDLYKDPVFLFTLFLDGMFKLNWITGSFLPDAAKERICARIKKLIFDNGVIIEYTKEASVPVDIEPVQEEQVHGAESSSPSALKRKRLFSNIHNNQKYSKKTKSIDSNNYIKEEISRHLYASNNDNMILLKPTASNSYNTLAKLATKYLCIPATTATVERVFSQSGFLCRAHRARMSRKTLQQLTLLKCNCET</sequence>
<reference evidence="7" key="1">
    <citation type="submission" date="2021-02" db="EMBL/GenBank/DDBJ databases">
        <authorList>
            <person name="Nowell W R."/>
        </authorList>
    </citation>
    <scope>NUCLEOTIDE SEQUENCE</scope>
</reference>
<evidence type="ECO:0000313" key="10">
    <source>
        <dbReference type="Proteomes" id="UP000663870"/>
    </source>
</evidence>
<dbReference type="SUPFAM" id="SSF53098">
    <property type="entry name" value="Ribonuclease H-like"/>
    <property type="match status" value="1"/>
</dbReference>
<evidence type="ECO:0000256" key="5">
    <source>
        <dbReference type="ARBA" id="ARBA00023242"/>
    </source>
</evidence>
<keyword evidence="3" id="KW-0863">Zinc-finger</keyword>
<dbReference type="GO" id="GO:0046983">
    <property type="term" value="F:protein dimerization activity"/>
    <property type="evidence" value="ECO:0007669"/>
    <property type="project" value="InterPro"/>
</dbReference>
<evidence type="ECO:0000313" key="9">
    <source>
        <dbReference type="Proteomes" id="UP000663854"/>
    </source>
</evidence>
<dbReference type="Proteomes" id="UP000663870">
    <property type="component" value="Unassembled WGS sequence"/>
</dbReference>
<dbReference type="AlphaFoldDB" id="A0A815U5C7"/>
<dbReference type="InterPro" id="IPR052035">
    <property type="entry name" value="ZnF_BED_domain_contain"/>
</dbReference>
<keyword evidence="5" id="KW-0539">Nucleus</keyword>
<comment type="caution">
    <text evidence="7">The sequence shown here is derived from an EMBL/GenBank/DDBJ whole genome shotgun (WGS) entry which is preliminary data.</text>
</comment>
<feature type="domain" description="HAT C-terminal dimerisation" evidence="6">
    <location>
        <begin position="339"/>
        <end position="418"/>
    </location>
</feature>
<name>A0A815U5C7_9BILA</name>
<dbReference type="PANTHER" id="PTHR46481:SF10">
    <property type="entry name" value="ZINC FINGER BED DOMAIN-CONTAINING PROTEIN 39"/>
    <property type="match status" value="1"/>
</dbReference>
<dbReference type="Proteomes" id="UP000663854">
    <property type="component" value="Unassembled WGS sequence"/>
</dbReference>
<dbReference type="GO" id="GO:0008270">
    <property type="term" value="F:zinc ion binding"/>
    <property type="evidence" value="ECO:0007669"/>
    <property type="project" value="UniProtKB-KW"/>
</dbReference>